<dbReference type="InterPro" id="IPR005240">
    <property type="entry name" value="DUF389"/>
</dbReference>
<keyword evidence="4" id="KW-1185">Reference proteome</keyword>
<evidence type="ECO:0000256" key="2">
    <source>
        <dbReference type="SAM" id="Phobius"/>
    </source>
</evidence>
<accession>A0ABP7PT39</accession>
<organism evidence="3 4">
    <name type="scientific">Hymenobacter antarcticus</name>
    <dbReference type="NCBI Taxonomy" id="486270"/>
    <lineage>
        <taxon>Bacteria</taxon>
        <taxon>Pseudomonadati</taxon>
        <taxon>Bacteroidota</taxon>
        <taxon>Cytophagia</taxon>
        <taxon>Cytophagales</taxon>
        <taxon>Hymenobacteraceae</taxon>
        <taxon>Hymenobacter</taxon>
    </lineage>
</organism>
<evidence type="ECO:0000256" key="1">
    <source>
        <dbReference type="SAM" id="MobiDB-lite"/>
    </source>
</evidence>
<keyword evidence="2" id="KW-1133">Transmembrane helix</keyword>
<keyword evidence="2" id="KW-0812">Transmembrane</keyword>
<gene>
    <name evidence="3" type="ORF">GCM10022407_15540</name>
</gene>
<dbReference type="Pfam" id="PF04087">
    <property type="entry name" value="DUF389"/>
    <property type="match status" value="1"/>
</dbReference>
<feature type="region of interest" description="Disordered" evidence="1">
    <location>
        <begin position="220"/>
        <end position="247"/>
    </location>
</feature>
<reference evidence="4" key="1">
    <citation type="journal article" date="2019" name="Int. J. Syst. Evol. Microbiol.">
        <title>The Global Catalogue of Microorganisms (GCM) 10K type strain sequencing project: providing services to taxonomists for standard genome sequencing and annotation.</title>
        <authorList>
            <consortium name="The Broad Institute Genomics Platform"/>
            <consortium name="The Broad Institute Genome Sequencing Center for Infectious Disease"/>
            <person name="Wu L."/>
            <person name="Ma J."/>
        </authorList>
    </citation>
    <scope>NUCLEOTIDE SEQUENCE [LARGE SCALE GENOMIC DNA]</scope>
    <source>
        <strain evidence="4">JCM 17217</strain>
    </source>
</reference>
<dbReference type="RefSeq" id="WP_345122787.1">
    <property type="nucleotide sequence ID" value="NZ_BAABDI010000008.1"/>
</dbReference>
<feature type="transmembrane region" description="Helical" evidence="2">
    <location>
        <begin position="39"/>
        <end position="60"/>
    </location>
</feature>
<feature type="transmembrane region" description="Helical" evidence="2">
    <location>
        <begin position="103"/>
        <end position="126"/>
    </location>
</feature>
<dbReference type="Proteomes" id="UP001501556">
    <property type="component" value="Unassembled WGS sequence"/>
</dbReference>
<comment type="caution">
    <text evidence="3">The sequence shown here is derived from an EMBL/GenBank/DDBJ whole genome shotgun (WGS) entry which is preliminary data.</text>
</comment>
<keyword evidence="2" id="KW-0472">Membrane</keyword>
<evidence type="ECO:0000313" key="4">
    <source>
        <dbReference type="Proteomes" id="UP001501556"/>
    </source>
</evidence>
<feature type="compositionally biased region" description="Low complexity" evidence="1">
    <location>
        <begin position="220"/>
        <end position="231"/>
    </location>
</feature>
<feature type="transmembrane region" description="Helical" evidence="2">
    <location>
        <begin position="146"/>
        <end position="167"/>
    </location>
</feature>
<proteinExistence type="predicted"/>
<feature type="transmembrane region" description="Helical" evidence="2">
    <location>
        <begin position="66"/>
        <end position="91"/>
    </location>
</feature>
<sequence length="247" mass="25266">MTSETASIIAPAHKEAIDDDRDEAIWEEMESGLRHQGRIGVNYMALMALGGLICAVGLVSEPMPQAVAFIASAIIAPGFDPLAKLPLALVLRRGPLFWHGLRSALAGYAVLILAAGATFYALLAAGETIAAQLAANPEVSHLQHPGLMELLLSGAGAVAGVLTLAAFRRSFQAGPGRRPPRTGCRGPGPLRARLAIRADGGRGGIWAEAATGTPAAAAGVAATAAPAQTPGLKQARRQPAPATPLTT</sequence>
<protein>
    <submittedName>
        <fullName evidence="3">Uncharacterized protein</fullName>
    </submittedName>
</protein>
<evidence type="ECO:0000313" key="3">
    <source>
        <dbReference type="EMBL" id="GAA3970589.1"/>
    </source>
</evidence>
<dbReference type="EMBL" id="BAABDI010000008">
    <property type="protein sequence ID" value="GAA3970589.1"/>
    <property type="molecule type" value="Genomic_DNA"/>
</dbReference>
<name>A0ABP7PT39_9BACT</name>